<dbReference type="InterPro" id="IPR050765">
    <property type="entry name" value="Riboflavin_Biosynth_HTPR"/>
</dbReference>
<dbReference type="PANTHER" id="PTHR38011">
    <property type="entry name" value="DIHYDROFOLATE REDUCTASE FAMILY PROTEIN (AFU_ORTHOLOGUE AFUA_8G06820)"/>
    <property type="match status" value="1"/>
</dbReference>
<keyword evidence="3" id="KW-1185">Reference proteome</keyword>
<dbReference type="Pfam" id="PF01872">
    <property type="entry name" value="RibD_C"/>
    <property type="match status" value="1"/>
</dbReference>
<dbReference type="OrthoDB" id="7949219at2"/>
<dbReference type="SUPFAM" id="SSF53597">
    <property type="entry name" value="Dihydrofolate reductase-like"/>
    <property type="match status" value="1"/>
</dbReference>
<dbReference type="EMBL" id="RFFG01000050">
    <property type="protein sequence ID" value="RMI40724.1"/>
    <property type="molecule type" value="Genomic_DNA"/>
</dbReference>
<gene>
    <name evidence="2" type="ORF">EBO15_25390</name>
</gene>
<accession>A0A3M2LTA6</accession>
<dbReference type="InterPro" id="IPR002734">
    <property type="entry name" value="RibDG_C"/>
</dbReference>
<feature type="domain" description="Bacterial bifunctional deaminase-reductase C-terminal" evidence="1">
    <location>
        <begin position="3"/>
        <end position="171"/>
    </location>
</feature>
<organism evidence="2 3">
    <name type="scientific">Actinomadura harenae</name>
    <dbReference type="NCBI Taxonomy" id="2483351"/>
    <lineage>
        <taxon>Bacteria</taxon>
        <taxon>Bacillati</taxon>
        <taxon>Actinomycetota</taxon>
        <taxon>Actinomycetes</taxon>
        <taxon>Streptosporangiales</taxon>
        <taxon>Thermomonosporaceae</taxon>
        <taxon>Actinomadura</taxon>
    </lineage>
</organism>
<dbReference type="RefSeq" id="WP_122196952.1">
    <property type="nucleotide sequence ID" value="NZ_JBHSKC010000011.1"/>
</dbReference>
<reference evidence="2 3" key="1">
    <citation type="submission" date="2018-10" db="EMBL/GenBank/DDBJ databases">
        <title>Isolation from soil.</title>
        <authorList>
            <person name="Hu J."/>
        </authorList>
    </citation>
    <scope>NUCLEOTIDE SEQUENCE [LARGE SCALE GENOMIC DNA]</scope>
    <source>
        <strain evidence="2 3">NEAU-Ht49</strain>
    </source>
</reference>
<dbReference type="Gene3D" id="3.40.430.10">
    <property type="entry name" value="Dihydrofolate Reductase, subunit A"/>
    <property type="match status" value="1"/>
</dbReference>
<dbReference type="GO" id="GO:0008703">
    <property type="term" value="F:5-amino-6-(5-phosphoribosylamino)uracil reductase activity"/>
    <property type="evidence" value="ECO:0007669"/>
    <property type="project" value="InterPro"/>
</dbReference>
<name>A0A3M2LTA6_9ACTN</name>
<dbReference type="Proteomes" id="UP000282674">
    <property type="component" value="Unassembled WGS sequence"/>
</dbReference>
<dbReference type="PANTHER" id="PTHR38011:SF11">
    <property type="entry name" value="2,5-DIAMINO-6-RIBOSYLAMINO-4(3H)-PYRIMIDINONE 5'-PHOSPHATE REDUCTASE"/>
    <property type="match status" value="1"/>
</dbReference>
<comment type="caution">
    <text evidence="2">The sequence shown here is derived from an EMBL/GenBank/DDBJ whole genome shotgun (WGS) entry which is preliminary data.</text>
</comment>
<sequence>MRRVVLAMAVSVDGFVATEDGAIDWIFPHLDGEVERWIIDYVSRTDVQLIGRVNFLEQERYWPDAPDAQAPLLNRAEKVVFSSTLTEVGWANSRIARHDVRTEVDRLRTLPGRDILVPGGARFARHVAEQGLVDLYRLMVYPVALGAGIPLFASHVPLRLVDSHTFANGVVSLTYRPGD</sequence>
<evidence type="ECO:0000259" key="1">
    <source>
        <dbReference type="Pfam" id="PF01872"/>
    </source>
</evidence>
<evidence type="ECO:0000313" key="3">
    <source>
        <dbReference type="Proteomes" id="UP000282674"/>
    </source>
</evidence>
<dbReference type="GO" id="GO:0009231">
    <property type="term" value="P:riboflavin biosynthetic process"/>
    <property type="evidence" value="ECO:0007669"/>
    <property type="project" value="InterPro"/>
</dbReference>
<dbReference type="AlphaFoldDB" id="A0A3M2LTA6"/>
<dbReference type="InterPro" id="IPR024072">
    <property type="entry name" value="DHFR-like_dom_sf"/>
</dbReference>
<proteinExistence type="predicted"/>
<evidence type="ECO:0000313" key="2">
    <source>
        <dbReference type="EMBL" id="RMI40724.1"/>
    </source>
</evidence>
<protein>
    <submittedName>
        <fullName evidence="2">Dihydrofolate reductase</fullName>
    </submittedName>
</protein>